<feature type="domain" description="HTH tetR-type" evidence="5">
    <location>
        <begin position="16"/>
        <end position="77"/>
    </location>
</feature>
<keyword evidence="2 4" id="KW-0238">DNA-binding</keyword>
<evidence type="ECO:0000259" key="5">
    <source>
        <dbReference type="PROSITE" id="PS50977"/>
    </source>
</evidence>
<dbReference type="InterPro" id="IPR050109">
    <property type="entry name" value="HTH-type_TetR-like_transc_reg"/>
</dbReference>
<protein>
    <submittedName>
        <fullName evidence="6">Helix-turn-helix domain-containing protein</fullName>
    </submittedName>
</protein>
<dbReference type="InterPro" id="IPR009057">
    <property type="entry name" value="Homeodomain-like_sf"/>
</dbReference>
<sequence length="203" mass="21968">MSPRPYRLGKRKPAIDETRARILAAGAALLLSREGASRFSIDAVAKRAGVARMTVYYQFGSKLGLVEALFDDVAARGKLADLAAVFADPDPRGALDSFIAVFVRFWMTDRALLRRLSALAGLDPALAAALNERIGWRRQGLRVLVQRLAPTATAERRDAMIDTLAMLTGFETLDALAEGRTTAQAARIIQHLARAAVEKPAAP</sequence>
<evidence type="ECO:0000256" key="2">
    <source>
        <dbReference type="ARBA" id="ARBA00023125"/>
    </source>
</evidence>
<organism evidence="6 7">
    <name type="scientific">Chelatococcus albus</name>
    <dbReference type="NCBI Taxonomy" id="3047466"/>
    <lineage>
        <taxon>Bacteria</taxon>
        <taxon>Pseudomonadati</taxon>
        <taxon>Pseudomonadota</taxon>
        <taxon>Alphaproteobacteria</taxon>
        <taxon>Hyphomicrobiales</taxon>
        <taxon>Chelatococcaceae</taxon>
        <taxon>Chelatococcus</taxon>
    </lineage>
</organism>
<keyword evidence="7" id="KW-1185">Reference proteome</keyword>
<evidence type="ECO:0000256" key="4">
    <source>
        <dbReference type="PROSITE-ProRule" id="PRU00335"/>
    </source>
</evidence>
<dbReference type="EMBL" id="JASJEV010000012">
    <property type="protein sequence ID" value="MDJ1159779.1"/>
    <property type="molecule type" value="Genomic_DNA"/>
</dbReference>
<keyword evidence="3" id="KW-0804">Transcription</keyword>
<dbReference type="PROSITE" id="PS50977">
    <property type="entry name" value="HTH_TETR_2"/>
    <property type="match status" value="1"/>
</dbReference>
<dbReference type="InterPro" id="IPR001647">
    <property type="entry name" value="HTH_TetR"/>
</dbReference>
<dbReference type="RefSeq" id="WP_283741774.1">
    <property type="nucleotide sequence ID" value="NZ_JASJEV010000012.1"/>
</dbReference>
<name>A0ABT7AK83_9HYPH</name>
<comment type="caution">
    <text evidence="6">The sequence shown here is derived from an EMBL/GenBank/DDBJ whole genome shotgun (WGS) entry which is preliminary data.</text>
</comment>
<proteinExistence type="predicted"/>
<dbReference type="Gene3D" id="1.10.357.10">
    <property type="entry name" value="Tetracycline Repressor, domain 2"/>
    <property type="match status" value="1"/>
</dbReference>
<evidence type="ECO:0000313" key="7">
    <source>
        <dbReference type="Proteomes" id="UP001321492"/>
    </source>
</evidence>
<evidence type="ECO:0000256" key="1">
    <source>
        <dbReference type="ARBA" id="ARBA00023015"/>
    </source>
</evidence>
<dbReference type="Proteomes" id="UP001321492">
    <property type="component" value="Unassembled WGS sequence"/>
</dbReference>
<evidence type="ECO:0000313" key="6">
    <source>
        <dbReference type="EMBL" id="MDJ1159779.1"/>
    </source>
</evidence>
<dbReference type="PRINTS" id="PR00455">
    <property type="entry name" value="HTHTETR"/>
</dbReference>
<evidence type="ECO:0000256" key="3">
    <source>
        <dbReference type="ARBA" id="ARBA00023163"/>
    </source>
</evidence>
<keyword evidence="1" id="KW-0805">Transcription regulation</keyword>
<dbReference type="PANTHER" id="PTHR30055">
    <property type="entry name" value="HTH-TYPE TRANSCRIPTIONAL REGULATOR RUTR"/>
    <property type="match status" value="1"/>
</dbReference>
<dbReference type="Pfam" id="PF00440">
    <property type="entry name" value="TetR_N"/>
    <property type="match status" value="1"/>
</dbReference>
<feature type="DNA-binding region" description="H-T-H motif" evidence="4">
    <location>
        <begin position="40"/>
        <end position="59"/>
    </location>
</feature>
<gene>
    <name evidence="6" type="ORF">QNA08_16260</name>
</gene>
<accession>A0ABT7AK83</accession>
<dbReference type="SUPFAM" id="SSF46689">
    <property type="entry name" value="Homeodomain-like"/>
    <property type="match status" value="1"/>
</dbReference>
<dbReference type="PANTHER" id="PTHR30055:SF234">
    <property type="entry name" value="HTH-TYPE TRANSCRIPTIONAL REGULATOR BETI"/>
    <property type="match status" value="1"/>
</dbReference>
<reference evidence="6 7" key="1">
    <citation type="submission" date="2023-05" db="EMBL/GenBank/DDBJ databases">
        <title>Chelatococcus sp. nov., a moderately thermophilic bacterium isolated from hot spring microbial mat.</title>
        <authorList>
            <person name="Hu C.-J."/>
            <person name="Li W.-J."/>
        </authorList>
    </citation>
    <scope>NUCLEOTIDE SEQUENCE [LARGE SCALE GENOMIC DNA]</scope>
    <source>
        <strain evidence="6 7">SYSU G07232</strain>
    </source>
</reference>